<dbReference type="Gene3D" id="3.20.20.70">
    <property type="entry name" value="Aldolase class I"/>
    <property type="match status" value="1"/>
</dbReference>
<keyword evidence="6" id="KW-0704">Schiff base</keyword>
<evidence type="ECO:0000256" key="7">
    <source>
        <dbReference type="ARBA" id="ARBA00049897"/>
    </source>
</evidence>
<dbReference type="GO" id="GO:1990107">
    <property type="term" value="F:thiazole synthase activity"/>
    <property type="evidence" value="ECO:0007669"/>
    <property type="project" value="UniProtKB-EC"/>
</dbReference>
<dbReference type="InterPro" id="IPR033983">
    <property type="entry name" value="Thiazole_synthase_ThiG"/>
</dbReference>
<dbReference type="Proteomes" id="UP001595962">
    <property type="component" value="Unassembled WGS sequence"/>
</dbReference>
<dbReference type="SUPFAM" id="SSF110399">
    <property type="entry name" value="ThiG-like"/>
    <property type="match status" value="1"/>
</dbReference>
<protein>
    <recommendedName>
        <fullName evidence="3">thiazole synthase</fullName>
        <ecNumber evidence="3">2.8.1.10</ecNumber>
    </recommendedName>
</protein>
<dbReference type="EMBL" id="JBHSGB010000004">
    <property type="protein sequence ID" value="MFC4654134.1"/>
    <property type="molecule type" value="Genomic_DNA"/>
</dbReference>
<evidence type="ECO:0000313" key="9">
    <source>
        <dbReference type="EMBL" id="MFC4654134.1"/>
    </source>
</evidence>
<keyword evidence="4 9" id="KW-0808">Transferase</keyword>
<comment type="caution">
    <text evidence="9">The sequence shown here is derived from an EMBL/GenBank/DDBJ whole genome shotgun (WGS) entry which is preliminary data.</text>
</comment>
<dbReference type="InterPro" id="IPR008867">
    <property type="entry name" value="ThiG"/>
</dbReference>
<comment type="pathway">
    <text evidence="2">Cofactor biosynthesis; thiamine diphosphate biosynthesis.</text>
</comment>
<dbReference type="PANTHER" id="PTHR34266">
    <property type="entry name" value="THIAZOLE SYNTHASE"/>
    <property type="match status" value="1"/>
</dbReference>
<evidence type="ECO:0000256" key="3">
    <source>
        <dbReference type="ARBA" id="ARBA00011960"/>
    </source>
</evidence>
<comment type="catalytic activity">
    <reaction evidence="7">
        <text>[ThiS sulfur-carrier protein]-C-terminal-Gly-aminoethanethioate + 2-iminoacetate + 1-deoxy-D-xylulose 5-phosphate = [ThiS sulfur-carrier protein]-C-terminal Gly-Gly + 2-[(2R,5Z)-2-carboxy-4-methylthiazol-5(2H)-ylidene]ethyl phosphate + 2 H2O + H(+)</text>
        <dbReference type="Rhea" id="RHEA:26297"/>
        <dbReference type="Rhea" id="RHEA-COMP:12909"/>
        <dbReference type="Rhea" id="RHEA-COMP:19908"/>
        <dbReference type="ChEBI" id="CHEBI:15377"/>
        <dbReference type="ChEBI" id="CHEBI:15378"/>
        <dbReference type="ChEBI" id="CHEBI:57792"/>
        <dbReference type="ChEBI" id="CHEBI:62899"/>
        <dbReference type="ChEBI" id="CHEBI:77846"/>
        <dbReference type="ChEBI" id="CHEBI:90778"/>
        <dbReference type="ChEBI" id="CHEBI:232372"/>
        <dbReference type="EC" id="2.8.1.10"/>
    </reaction>
</comment>
<evidence type="ECO:0000259" key="8">
    <source>
        <dbReference type="Pfam" id="PF05690"/>
    </source>
</evidence>
<keyword evidence="10" id="KW-1185">Reference proteome</keyword>
<evidence type="ECO:0000256" key="4">
    <source>
        <dbReference type="ARBA" id="ARBA00022679"/>
    </source>
</evidence>
<accession>A0ABV9JHH4</accession>
<gene>
    <name evidence="9" type="ORF">ACFO3I_03735</name>
</gene>
<dbReference type="RefSeq" id="WP_377331878.1">
    <property type="nucleotide sequence ID" value="NZ_JBHSGB010000004.1"/>
</dbReference>
<dbReference type="PANTHER" id="PTHR34266:SF2">
    <property type="entry name" value="THIAZOLE SYNTHASE"/>
    <property type="match status" value="1"/>
</dbReference>
<dbReference type="Pfam" id="PF05690">
    <property type="entry name" value="ThiG"/>
    <property type="match status" value="1"/>
</dbReference>
<evidence type="ECO:0000256" key="6">
    <source>
        <dbReference type="ARBA" id="ARBA00023270"/>
    </source>
</evidence>
<keyword evidence="5" id="KW-0784">Thiamine biosynthesis</keyword>
<dbReference type="EC" id="2.8.1.10" evidence="3"/>
<proteinExistence type="predicted"/>
<evidence type="ECO:0000256" key="2">
    <source>
        <dbReference type="ARBA" id="ARBA00004948"/>
    </source>
</evidence>
<evidence type="ECO:0000256" key="1">
    <source>
        <dbReference type="ARBA" id="ARBA00002834"/>
    </source>
</evidence>
<feature type="domain" description="Thiazole synthase ThiG" evidence="8">
    <location>
        <begin position="6"/>
        <end position="251"/>
    </location>
</feature>
<sequence length="263" mass="28899">MDRLSIYGTEVESRLWLGSAQYPSLAQLSQALRQSQAGVITLSLRRQAPEQQGGQQFWQQLQQLGLPLLPNTSGCHTVQQVLTLARMSRELFQTQWIKLELTGDDYNLQPEPLLLLQAVELLLAEGFAVLPYCTDDLVLCKRLYQLGCQVLMPWAAPIGTGLGPLNPYALRTLRERLPDATLVIDAGLGKPSQACQVMEWGFDAVLLNSAVAKARDPVQMACAFAQAVQAGRQAFLAGVMPATELACPSTPLPDTPFWLQEQP</sequence>
<comment type="function">
    <text evidence="1">Catalyzes the rearrangement of 1-deoxy-D-xylulose 5-phosphate (DXP) to produce the thiazole phosphate moiety of thiamine. Sulfur is provided by the thiocarboxylate moiety of the carrier protein ThiS. In vitro, sulfur can be provided by H(2)S.</text>
</comment>
<dbReference type="InterPro" id="IPR013785">
    <property type="entry name" value="Aldolase_TIM"/>
</dbReference>
<organism evidence="9 10">
    <name type="scientific">Rheinheimera marina</name>
    <dbReference type="NCBI Taxonomy" id="1774958"/>
    <lineage>
        <taxon>Bacteria</taxon>
        <taxon>Pseudomonadati</taxon>
        <taxon>Pseudomonadota</taxon>
        <taxon>Gammaproteobacteria</taxon>
        <taxon>Chromatiales</taxon>
        <taxon>Chromatiaceae</taxon>
        <taxon>Rheinheimera</taxon>
    </lineage>
</organism>
<evidence type="ECO:0000256" key="5">
    <source>
        <dbReference type="ARBA" id="ARBA00022977"/>
    </source>
</evidence>
<evidence type="ECO:0000313" key="10">
    <source>
        <dbReference type="Proteomes" id="UP001595962"/>
    </source>
</evidence>
<reference evidence="10" key="1">
    <citation type="journal article" date="2019" name="Int. J. Syst. Evol. Microbiol.">
        <title>The Global Catalogue of Microorganisms (GCM) 10K type strain sequencing project: providing services to taxonomists for standard genome sequencing and annotation.</title>
        <authorList>
            <consortium name="The Broad Institute Genomics Platform"/>
            <consortium name="The Broad Institute Genome Sequencing Center for Infectious Disease"/>
            <person name="Wu L."/>
            <person name="Ma J."/>
        </authorList>
    </citation>
    <scope>NUCLEOTIDE SEQUENCE [LARGE SCALE GENOMIC DNA]</scope>
    <source>
        <strain evidence="10">DT28</strain>
    </source>
</reference>
<name>A0ABV9JHH4_9GAMM</name>